<reference evidence="3 4" key="1">
    <citation type="submission" date="2016-10" db="EMBL/GenBank/DDBJ databases">
        <authorList>
            <person name="de Groot N.N."/>
        </authorList>
    </citation>
    <scope>NUCLEOTIDE SEQUENCE [LARGE SCALE GENOMIC DNA]</scope>
    <source>
        <strain evidence="3 4">743A</strain>
    </source>
</reference>
<gene>
    <name evidence="3" type="ORF">SAMN05661086_00374</name>
</gene>
<proteinExistence type="predicted"/>
<evidence type="ECO:0000259" key="2">
    <source>
        <dbReference type="Pfam" id="PF07859"/>
    </source>
</evidence>
<dbReference type="STRING" id="37658.SAMN05661086_00374"/>
<evidence type="ECO:0000256" key="1">
    <source>
        <dbReference type="ARBA" id="ARBA00022801"/>
    </source>
</evidence>
<dbReference type="GO" id="GO:0016787">
    <property type="term" value="F:hydrolase activity"/>
    <property type="evidence" value="ECO:0007669"/>
    <property type="project" value="UniProtKB-KW"/>
</dbReference>
<dbReference type="Pfam" id="PF07859">
    <property type="entry name" value="Abhydrolase_3"/>
    <property type="match status" value="1"/>
</dbReference>
<dbReference type="InterPro" id="IPR013094">
    <property type="entry name" value="AB_hydrolase_3"/>
</dbReference>
<protein>
    <submittedName>
        <fullName evidence="3">Acetyl esterase/lipase</fullName>
    </submittedName>
</protein>
<dbReference type="Proteomes" id="UP000199659">
    <property type="component" value="Unassembled WGS sequence"/>
</dbReference>
<dbReference type="PANTHER" id="PTHR48081">
    <property type="entry name" value="AB HYDROLASE SUPERFAMILY PROTEIN C4A8.06C"/>
    <property type="match status" value="1"/>
</dbReference>
<organism evidence="3 4">
    <name type="scientific">Anaeromicropila populeti</name>
    <dbReference type="NCBI Taxonomy" id="37658"/>
    <lineage>
        <taxon>Bacteria</taxon>
        <taxon>Bacillati</taxon>
        <taxon>Bacillota</taxon>
        <taxon>Clostridia</taxon>
        <taxon>Lachnospirales</taxon>
        <taxon>Lachnospiraceae</taxon>
        <taxon>Anaeromicropila</taxon>
    </lineage>
</organism>
<dbReference type="InterPro" id="IPR050300">
    <property type="entry name" value="GDXG_lipolytic_enzyme"/>
</dbReference>
<dbReference type="Gene3D" id="3.40.50.1820">
    <property type="entry name" value="alpha/beta hydrolase"/>
    <property type="match status" value="1"/>
</dbReference>
<dbReference type="SUPFAM" id="SSF53474">
    <property type="entry name" value="alpha/beta-Hydrolases"/>
    <property type="match status" value="1"/>
</dbReference>
<keyword evidence="4" id="KW-1185">Reference proteome</keyword>
<sequence length="301" mass="35190">MGISYEVLKLFFKRLGTREMFGSKGDELVHEIKRVRKGINSEPNEKIKHMFDLQVRDYKGYPYYYMSPKVKHSDKYILYTHGGGCVLDITQTHWKQLSNFLEKTGATAVIPRYPLAPEHNCLETMEMLEVIYREMLETILPEKIIFAGDSAGGGISLSFAQYCKAKNIMQPKRLVLLSPMLSLADAEKEDYNLIREIEKRDFLLAYDAFPEIGKWWAGPIKDRKNYMVSPLYGDIKGLAKTYIYGSKEDVLYPYVRHLKKRSEEDRVDIEYHIKKDFCHCYMFLNIKEGKETVEEIVELFQ</sequence>
<dbReference type="EMBL" id="FOYZ01000001">
    <property type="protein sequence ID" value="SFR59078.1"/>
    <property type="molecule type" value="Genomic_DNA"/>
</dbReference>
<evidence type="ECO:0000313" key="3">
    <source>
        <dbReference type="EMBL" id="SFR59078.1"/>
    </source>
</evidence>
<feature type="domain" description="Alpha/beta hydrolase fold-3" evidence="2">
    <location>
        <begin position="77"/>
        <end position="282"/>
    </location>
</feature>
<keyword evidence="1" id="KW-0378">Hydrolase</keyword>
<name>A0A1I6HXF3_9FIRM</name>
<dbReference type="InterPro" id="IPR029058">
    <property type="entry name" value="AB_hydrolase_fold"/>
</dbReference>
<dbReference type="RefSeq" id="WP_092558993.1">
    <property type="nucleotide sequence ID" value="NZ_FOYZ01000001.1"/>
</dbReference>
<dbReference type="AlphaFoldDB" id="A0A1I6HXF3"/>
<evidence type="ECO:0000313" key="4">
    <source>
        <dbReference type="Proteomes" id="UP000199659"/>
    </source>
</evidence>
<accession>A0A1I6HXF3</accession>
<dbReference type="PANTHER" id="PTHR48081:SF8">
    <property type="entry name" value="ALPHA_BETA HYDROLASE FOLD-3 DOMAIN-CONTAINING PROTEIN-RELATED"/>
    <property type="match status" value="1"/>
</dbReference>
<dbReference type="OrthoDB" id="9815425at2"/>